<dbReference type="SUPFAM" id="SSF159594">
    <property type="entry name" value="XCC0632-like"/>
    <property type="match status" value="1"/>
</dbReference>
<feature type="signal peptide" evidence="1">
    <location>
        <begin position="1"/>
        <end position="20"/>
    </location>
</feature>
<keyword evidence="4" id="KW-1185">Reference proteome</keyword>
<gene>
    <name evidence="3" type="ORF">ACFSC3_01460</name>
</gene>
<dbReference type="Pfam" id="PF03886">
    <property type="entry name" value="ABC_trans_aux"/>
    <property type="match status" value="1"/>
</dbReference>
<dbReference type="EMBL" id="JBHUFC010000001">
    <property type="protein sequence ID" value="MFD1786228.1"/>
    <property type="molecule type" value="Genomic_DNA"/>
</dbReference>
<protein>
    <submittedName>
        <fullName evidence="3">ABC-type transport auxiliary lipoprotein family protein</fullName>
    </submittedName>
</protein>
<name>A0ABW4N7W1_9SPHN</name>
<evidence type="ECO:0000256" key="1">
    <source>
        <dbReference type="SAM" id="SignalP"/>
    </source>
</evidence>
<reference evidence="4" key="1">
    <citation type="journal article" date="2019" name="Int. J. Syst. Evol. Microbiol.">
        <title>The Global Catalogue of Microorganisms (GCM) 10K type strain sequencing project: providing services to taxonomists for standard genome sequencing and annotation.</title>
        <authorList>
            <consortium name="The Broad Institute Genomics Platform"/>
            <consortium name="The Broad Institute Genome Sequencing Center for Infectious Disease"/>
            <person name="Wu L."/>
            <person name="Ma J."/>
        </authorList>
    </citation>
    <scope>NUCLEOTIDE SEQUENCE [LARGE SCALE GENOMIC DNA]</scope>
    <source>
        <strain evidence="4">Q85</strain>
    </source>
</reference>
<sequence length="193" mass="20201">MKATAFAPALLALTLGGCLSFGEKPPASLLTLTAAQPVAVGQTQTATSGTVTIAVPSIPQEVATLRVPVRSSDTAVAYVKDTRWVEPPNRLFARLMSDAVTTRTGRVVIATRLMGEPGASLAGDLRSFGIDEPTSSAVVTFDAMLQRDGGKPVEKRRFEARVPVSPIDAMTVGPAINQAANQVATEVADWVGR</sequence>
<comment type="caution">
    <text evidence="3">The sequence shown here is derived from an EMBL/GenBank/DDBJ whole genome shotgun (WGS) entry which is preliminary data.</text>
</comment>
<dbReference type="InterPro" id="IPR005586">
    <property type="entry name" value="ABC_trans_aux"/>
</dbReference>
<proteinExistence type="predicted"/>
<dbReference type="Proteomes" id="UP001597283">
    <property type="component" value="Unassembled WGS sequence"/>
</dbReference>
<dbReference type="Gene3D" id="3.40.50.10610">
    <property type="entry name" value="ABC-type transport auxiliary lipoprotein component"/>
    <property type="match status" value="1"/>
</dbReference>
<evidence type="ECO:0000259" key="2">
    <source>
        <dbReference type="Pfam" id="PF03886"/>
    </source>
</evidence>
<dbReference type="RefSeq" id="WP_380938010.1">
    <property type="nucleotide sequence ID" value="NZ_JBHUFC010000001.1"/>
</dbReference>
<evidence type="ECO:0000313" key="3">
    <source>
        <dbReference type="EMBL" id="MFD1786228.1"/>
    </source>
</evidence>
<keyword evidence="1" id="KW-0732">Signal</keyword>
<keyword evidence="3" id="KW-0449">Lipoprotein</keyword>
<organism evidence="3 4">
    <name type="scientific">Sphingomonas floccifaciens</name>
    <dbReference type="NCBI Taxonomy" id="1844115"/>
    <lineage>
        <taxon>Bacteria</taxon>
        <taxon>Pseudomonadati</taxon>
        <taxon>Pseudomonadota</taxon>
        <taxon>Alphaproteobacteria</taxon>
        <taxon>Sphingomonadales</taxon>
        <taxon>Sphingomonadaceae</taxon>
        <taxon>Sphingomonas</taxon>
    </lineage>
</organism>
<dbReference type="PROSITE" id="PS51257">
    <property type="entry name" value="PROKAR_LIPOPROTEIN"/>
    <property type="match status" value="1"/>
</dbReference>
<feature type="domain" description="ABC-type transport auxiliary lipoprotein component" evidence="2">
    <location>
        <begin position="31"/>
        <end position="188"/>
    </location>
</feature>
<feature type="chain" id="PRO_5046833495" evidence="1">
    <location>
        <begin position="21"/>
        <end position="193"/>
    </location>
</feature>
<accession>A0ABW4N7W1</accession>
<evidence type="ECO:0000313" key="4">
    <source>
        <dbReference type="Proteomes" id="UP001597283"/>
    </source>
</evidence>